<dbReference type="AlphaFoldDB" id="A0A177AST3"/>
<evidence type="ECO:0000256" key="2">
    <source>
        <dbReference type="ARBA" id="ARBA00005245"/>
    </source>
</evidence>
<keyword evidence="6 10" id="KW-1133">Transmembrane helix</keyword>
<comment type="subcellular location">
    <subcellularLocation>
        <location evidence="1">Endoplasmic reticulum membrane</location>
        <topology evidence="1">Multi-pass membrane protein</topology>
    </subcellularLocation>
</comment>
<dbReference type="GO" id="GO:0005787">
    <property type="term" value="C:signal peptidase complex"/>
    <property type="evidence" value="ECO:0007669"/>
    <property type="project" value="InterPro"/>
</dbReference>
<evidence type="ECO:0000256" key="7">
    <source>
        <dbReference type="ARBA" id="ARBA00023136"/>
    </source>
</evidence>
<keyword evidence="5" id="KW-0256">Endoplasmic reticulum</keyword>
<protein>
    <recommendedName>
        <fullName evidence="3">Signal peptidase complex subunit 1</fullName>
    </recommendedName>
    <alternativeName>
        <fullName evidence="8">Microsomal signal peptidase 12 kDa subunit</fullName>
    </alternativeName>
</protein>
<feature type="transmembrane region" description="Helical" evidence="10">
    <location>
        <begin position="28"/>
        <end position="46"/>
    </location>
</feature>
<evidence type="ECO:0000256" key="4">
    <source>
        <dbReference type="ARBA" id="ARBA00022692"/>
    </source>
</evidence>
<dbReference type="Proteomes" id="UP000078046">
    <property type="component" value="Unassembled WGS sequence"/>
</dbReference>
<comment type="function">
    <text evidence="9">Component of the signal peptidase complex (SPC) which catalyzes the cleavage of N-terminal signal sequences from nascent proteins as they are translocated into the lumen of the endoplasmic reticulum. Dispensable for SPC enzymatic activity.</text>
</comment>
<dbReference type="OrthoDB" id="263893at2759"/>
<reference evidence="11 12" key="1">
    <citation type="submission" date="2016-04" db="EMBL/GenBank/DDBJ databases">
        <title>The genome of Intoshia linei affirms orthonectids as highly simplified spiralians.</title>
        <authorList>
            <person name="Mikhailov K.V."/>
            <person name="Slusarev G.S."/>
            <person name="Nikitin M.A."/>
            <person name="Logacheva M.D."/>
            <person name="Penin A."/>
            <person name="Aleoshin V."/>
            <person name="Panchin Y.V."/>
        </authorList>
    </citation>
    <scope>NUCLEOTIDE SEQUENCE [LARGE SCALE GENOMIC DNA]</scope>
    <source>
        <strain evidence="11">Intl2013</strain>
        <tissue evidence="11">Whole animal</tissue>
    </source>
</reference>
<comment type="similarity">
    <text evidence="2">Belongs to the SPCS1 family.</text>
</comment>
<accession>A0A177AST3</accession>
<gene>
    <name evidence="11" type="ORF">A3Q56_07845</name>
</gene>
<dbReference type="PANTHER" id="PTHR13202:SF0">
    <property type="entry name" value="SIGNAL PEPTIDASE COMPLEX SUBUNIT 1"/>
    <property type="match status" value="1"/>
</dbReference>
<dbReference type="InterPro" id="IPR009542">
    <property type="entry name" value="Spc1/SPCS1"/>
</dbReference>
<keyword evidence="4 10" id="KW-0812">Transmembrane</keyword>
<comment type="caution">
    <text evidence="11">The sequence shown here is derived from an EMBL/GenBank/DDBJ whole genome shotgun (WGS) entry which is preliminary data.</text>
</comment>
<feature type="transmembrane region" description="Helical" evidence="10">
    <location>
        <begin position="52"/>
        <end position="74"/>
    </location>
</feature>
<name>A0A177AST3_9BILA</name>
<organism evidence="11 12">
    <name type="scientific">Intoshia linei</name>
    <dbReference type="NCBI Taxonomy" id="1819745"/>
    <lineage>
        <taxon>Eukaryota</taxon>
        <taxon>Metazoa</taxon>
        <taxon>Spiralia</taxon>
        <taxon>Lophotrochozoa</taxon>
        <taxon>Mesozoa</taxon>
        <taxon>Orthonectida</taxon>
        <taxon>Rhopaluridae</taxon>
        <taxon>Intoshia</taxon>
    </lineage>
</organism>
<evidence type="ECO:0000256" key="10">
    <source>
        <dbReference type="SAM" id="Phobius"/>
    </source>
</evidence>
<evidence type="ECO:0000256" key="6">
    <source>
        <dbReference type="ARBA" id="ARBA00022989"/>
    </source>
</evidence>
<dbReference type="EMBL" id="LWCA01001842">
    <property type="protein sequence ID" value="OAF64433.1"/>
    <property type="molecule type" value="Genomic_DNA"/>
</dbReference>
<dbReference type="Pfam" id="PF06645">
    <property type="entry name" value="SPC12"/>
    <property type="match status" value="1"/>
</dbReference>
<proteinExistence type="inferred from homology"/>
<dbReference type="GO" id="GO:0045047">
    <property type="term" value="P:protein targeting to ER"/>
    <property type="evidence" value="ECO:0007669"/>
    <property type="project" value="TreeGrafter"/>
</dbReference>
<dbReference type="GO" id="GO:0006465">
    <property type="term" value="P:signal peptide processing"/>
    <property type="evidence" value="ECO:0007669"/>
    <property type="project" value="InterPro"/>
</dbReference>
<evidence type="ECO:0000256" key="3">
    <source>
        <dbReference type="ARBA" id="ARBA00017059"/>
    </source>
</evidence>
<evidence type="ECO:0000313" key="12">
    <source>
        <dbReference type="Proteomes" id="UP000078046"/>
    </source>
</evidence>
<dbReference type="PANTHER" id="PTHR13202">
    <property type="entry name" value="MICROSOMAL SIGNAL PEPTIDASE 12 KDA SUBUNIT"/>
    <property type="match status" value="1"/>
</dbReference>
<keyword evidence="12" id="KW-1185">Reference proteome</keyword>
<evidence type="ECO:0000256" key="8">
    <source>
        <dbReference type="ARBA" id="ARBA00032913"/>
    </source>
</evidence>
<keyword evidence="7 10" id="KW-0472">Membrane</keyword>
<evidence type="ECO:0000256" key="5">
    <source>
        <dbReference type="ARBA" id="ARBA00022824"/>
    </source>
</evidence>
<sequence length="92" mass="10520">MNLPILNYLRSIPVHMDYKGQSNAASNINKIIIFTSIIGFVVGFVLQQYLTMLIINMCGMSVAAIVSLVPWPSYRKNPIKWQKSRYAKKKKD</sequence>
<evidence type="ECO:0000256" key="9">
    <source>
        <dbReference type="ARBA" id="ARBA00045204"/>
    </source>
</evidence>
<evidence type="ECO:0000256" key="1">
    <source>
        <dbReference type="ARBA" id="ARBA00004477"/>
    </source>
</evidence>
<evidence type="ECO:0000313" key="11">
    <source>
        <dbReference type="EMBL" id="OAF64433.1"/>
    </source>
</evidence>